<gene>
    <name evidence="1" type="ORF">BSAL_69475</name>
</gene>
<dbReference type="VEuPathDB" id="TriTrypDB:BSAL_69475"/>
<dbReference type="OrthoDB" id="274710at2759"/>
<name>A0A0S4IYG4_BODSA</name>
<organism evidence="1 2">
    <name type="scientific">Bodo saltans</name>
    <name type="common">Flagellated protozoan</name>
    <dbReference type="NCBI Taxonomy" id="75058"/>
    <lineage>
        <taxon>Eukaryota</taxon>
        <taxon>Discoba</taxon>
        <taxon>Euglenozoa</taxon>
        <taxon>Kinetoplastea</taxon>
        <taxon>Metakinetoplastina</taxon>
        <taxon>Eubodonida</taxon>
        <taxon>Bodonidae</taxon>
        <taxon>Bodo</taxon>
    </lineage>
</organism>
<dbReference type="AlphaFoldDB" id="A0A0S4IYG4"/>
<protein>
    <submittedName>
        <fullName evidence="1">Uncharacterized protein</fullName>
    </submittedName>
</protein>
<accession>A0A0S4IYG4</accession>
<reference evidence="2" key="1">
    <citation type="submission" date="2015-09" db="EMBL/GenBank/DDBJ databases">
        <authorList>
            <consortium name="Pathogen Informatics"/>
        </authorList>
    </citation>
    <scope>NUCLEOTIDE SEQUENCE [LARGE SCALE GENOMIC DNA]</scope>
    <source>
        <strain evidence="2">Lake Konstanz</strain>
    </source>
</reference>
<keyword evidence="2" id="KW-1185">Reference proteome</keyword>
<dbReference type="Proteomes" id="UP000051952">
    <property type="component" value="Unassembled WGS sequence"/>
</dbReference>
<dbReference type="EMBL" id="CYKH01000492">
    <property type="protein sequence ID" value="CUG01156.1"/>
    <property type="molecule type" value="Genomic_DNA"/>
</dbReference>
<dbReference type="OMA" id="FEYSYED"/>
<sequence>MMRLTTSLLKNPVNFKQGQGMVTHQLKRLLQKKHLHKYNWDPLPMYEPRKLVHANRYVDHHTYQEKVDPHWSENTVSVPDQKWLKVDVPAEYQDAYWFRDLQARRVQCPVEWVSHRMYKARHRRAYDFQDLGFKKKHIFLPEEAAENAKSVRN</sequence>
<proteinExistence type="predicted"/>
<evidence type="ECO:0000313" key="2">
    <source>
        <dbReference type="Proteomes" id="UP000051952"/>
    </source>
</evidence>
<evidence type="ECO:0000313" key="1">
    <source>
        <dbReference type="EMBL" id="CUG01156.1"/>
    </source>
</evidence>